<gene>
    <name evidence="3" type="ORF">HINF_LOCUS53509</name>
    <name evidence="2" type="ORF">HINF_LOCUS60153</name>
</gene>
<accession>A0AA86VPM0</accession>
<evidence type="ECO:0000313" key="2">
    <source>
        <dbReference type="EMBL" id="CAI9972508.1"/>
    </source>
</evidence>
<dbReference type="EMBL" id="CAXDID020000273">
    <property type="protein sequence ID" value="CAL6068453.1"/>
    <property type="molecule type" value="Genomic_DNA"/>
</dbReference>
<reference evidence="2" key="1">
    <citation type="submission" date="2023-06" db="EMBL/GenBank/DDBJ databases">
        <authorList>
            <person name="Kurt Z."/>
        </authorList>
    </citation>
    <scope>NUCLEOTIDE SEQUENCE</scope>
</reference>
<name>A0AA86VPM0_9EUKA</name>
<feature type="compositionally biased region" description="Acidic residues" evidence="1">
    <location>
        <begin position="45"/>
        <end position="58"/>
    </location>
</feature>
<evidence type="ECO:0000313" key="3">
    <source>
        <dbReference type="EMBL" id="CAL6068453.1"/>
    </source>
</evidence>
<organism evidence="2">
    <name type="scientific">Hexamita inflata</name>
    <dbReference type="NCBI Taxonomy" id="28002"/>
    <lineage>
        <taxon>Eukaryota</taxon>
        <taxon>Metamonada</taxon>
        <taxon>Diplomonadida</taxon>
        <taxon>Hexamitidae</taxon>
        <taxon>Hexamitinae</taxon>
        <taxon>Hexamita</taxon>
    </lineage>
</organism>
<feature type="region of interest" description="Disordered" evidence="1">
    <location>
        <begin position="45"/>
        <end position="84"/>
    </location>
</feature>
<proteinExistence type="predicted"/>
<feature type="compositionally biased region" description="Polar residues" evidence="1">
    <location>
        <begin position="60"/>
        <end position="69"/>
    </location>
</feature>
<sequence length="221" mass="25939">MILNSFAMTSFLTKKIVNAHPTSLTFYEHNKGHLITEPELLNDMEGGEEELEEDEEYENQVQNQKQPTEQMPPDKEGPEIPDWKQTENHIRKILELVNMQRYNRLLQKESYLSNTFVVWKENHPECNKSLRKFVSVIAEQMYQRYFVQNMKKPESIGSKEGHNHYLKKVICIAKFKGHKRTTCAYCHGRPLVSCNCGFPVCHKCFGYHLADHLQHVTEVKK</sequence>
<dbReference type="Proteomes" id="UP001642409">
    <property type="component" value="Unassembled WGS sequence"/>
</dbReference>
<feature type="compositionally biased region" description="Basic and acidic residues" evidence="1">
    <location>
        <begin position="72"/>
        <end position="84"/>
    </location>
</feature>
<dbReference type="AlphaFoldDB" id="A0AA86VPM0"/>
<comment type="caution">
    <text evidence="2">The sequence shown here is derived from an EMBL/GenBank/DDBJ whole genome shotgun (WGS) entry which is preliminary data.</text>
</comment>
<evidence type="ECO:0000256" key="1">
    <source>
        <dbReference type="SAM" id="MobiDB-lite"/>
    </source>
</evidence>
<protein>
    <submittedName>
        <fullName evidence="3">Hypothetical_protein</fullName>
    </submittedName>
</protein>
<dbReference type="EMBL" id="CATOUU010001112">
    <property type="protein sequence ID" value="CAI9972508.1"/>
    <property type="molecule type" value="Genomic_DNA"/>
</dbReference>
<evidence type="ECO:0000313" key="4">
    <source>
        <dbReference type="Proteomes" id="UP001642409"/>
    </source>
</evidence>
<reference evidence="3 4" key="2">
    <citation type="submission" date="2024-07" db="EMBL/GenBank/DDBJ databases">
        <authorList>
            <person name="Akdeniz Z."/>
        </authorList>
    </citation>
    <scope>NUCLEOTIDE SEQUENCE [LARGE SCALE GENOMIC DNA]</scope>
</reference>
<keyword evidence="4" id="KW-1185">Reference proteome</keyword>